<dbReference type="OrthoDB" id="408631at2759"/>
<feature type="active site" evidence="3">
    <location>
        <position position="372"/>
    </location>
</feature>
<evidence type="ECO:0000259" key="5">
    <source>
        <dbReference type="Pfam" id="PF07859"/>
    </source>
</evidence>
<evidence type="ECO:0000313" key="7">
    <source>
        <dbReference type="Proteomes" id="UP000597762"/>
    </source>
</evidence>
<feature type="active site" evidence="3 4">
    <location>
        <position position="218"/>
    </location>
</feature>
<dbReference type="InterPro" id="IPR033140">
    <property type="entry name" value="Lipase_GDXG_put_SER_AS"/>
</dbReference>
<comment type="similarity">
    <text evidence="1">Belongs to the 'GDXG' lipolytic enzyme family.</text>
</comment>
<dbReference type="Gene3D" id="3.40.50.1820">
    <property type="entry name" value="alpha/beta hydrolase"/>
    <property type="match status" value="1"/>
</dbReference>
<sequence>MQPIFPFKVRSWVLDIKFTSLLASLVVSAMSVKTHGLVMAVAIVMLAYWLYEPLFPEMDNVWTMRSFCAIKKIVGVVGFVSESLGYMSSINMTRFAMKAFIQQPVFASVEIVNDNFSGVPVRIFRPIHKDKSSSDELPGLMYFHGGGWVNLDIDVYHSLTARIANKTGFVVVSVDYHRAPENKFPIPFEDCLTATVHLLRNGKDYGVDVTEIAVSGDSAGGNLAAAVSLRLAVETGLPTLKAQVLIYPALQAFDFRTPSMLTRNVPEFLTQEIMIRYWLLYYQGHTDNIEKFRSNNHTSALLKASEYGDAVDHSLLPEEFRKQLTEKPRKNFGDEKLSDAFEPTLLNPYFCPLLAQRLDKLPPTFMITAEYDVLRDDGFMYAKRLEQAGVTVEHKHFENSFHGFISLEETDGQKMFLDELSKFLHETIL</sequence>
<dbReference type="Proteomes" id="UP000597762">
    <property type="component" value="Unassembled WGS sequence"/>
</dbReference>
<reference evidence="6" key="1">
    <citation type="submission" date="2021-01" db="EMBL/GenBank/DDBJ databases">
        <authorList>
            <person name="Li R."/>
            <person name="Bekaert M."/>
        </authorList>
    </citation>
    <scope>NUCLEOTIDE SEQUENCE</scope>
    <source>
        <strain evidence="6">Farmed</strain>
    </source>
</reference>
<evidence type="ECO:0000256" key="1">
    <source>
        <dbReference type="ARBA" id="ARBA00010515"/>
    </source>
</evidence>
<organism evidence="6 7">
    <name type="scientific">Acanthosepion pharaonis</name>
    <name type="common">Pharaoh cuttlefish</name>
    <name type="synonym">Sepia pharaonis</name>
    <dbReference type="NCBI Taxonomy" id="158019"/>
    <lineage>
        <taxon>Eukaryota</taxon>
        <taxon>Metazoa</taxon>
        <taxon>Spiralia</taxon>
        <taxon>Lophotrochozoa</taxon>
        <taxon>Mollusca</taxon>
        <taxon>Cephalopoda</taxon>
        <taxon>Coleoidea</taxon>
        <taxon>Decapodiformes</taxon>
        <taxon>Sepiida</taxon>
        <taxon>Sepiina</taxon>
        <taxon>Sepiidae</taxon>
        <taxon>Acanthosepion</taxon>
    </lineage>
</organism>
<evidence type="ECO:0000256" key="3">
    <source>
        <dbReference type="PIRSR" id="PIRSR037251-1"/>
    </source>
</evidence>
<dbReference type="PANTHER" id="PTHR48081">
    <property type="entry name" value="AB HYDROLASE SUPERFAMILY PROTEIN C4A8.06C"/>
    <property type="match status" value="1"/>
</dbReference>
<dbReference type="GO" id="GO:0052689">
    <property type="term" value="F:carboxylic ester hydrolase activity"/>
    <property type="evidence" value="ECO:0007669"/>
    <property type="project" value="InterPro"/>
</dbReference>
<evidence type="ECO:0000256" key="2">
    <source>
        <dbReference type="ARBA" id="ARBA00022801"/>
    </source>
</evidence>
<accession>A0A812ARG7</accession>
<proteinExistence type="inferred from homology"/>
<evidence type="ECO:0000313" key="6">
    <source>
        <dbReference type="EMBL" id="CAE1150427.1"/>
    </source>
</evidence>
<dbReference type="Pfam" id="PF07859">
    <property type="entry name" value="Abhydrolase_3"/>
    <property type="match status" value="2"/>
</dbReference>
<dbReference type="GO" id="GO:0016020">
    <property type="term" value="C:membrane"/>
    <property type="evidence" value="ECO:0007669"/>
    <property type="project" value="InterPro"/>
</dbReference>
<dbReference type="InterPro" id="IPR050300">
    <property type="entry name" value="GDXG_lipolytic_enzyme"/>
</dbReference>
<keyword evidence="7" id="KW-1185">Reference proteome</keyword>
<feature type="domain" description="Alpha/beta hydrolase fold-3" evidence="5">
    <location>
        <begin position="140"/>
        <end position="287"/>
    </location>
</feature>
<dbReference type="InterPro" id="IPR017157">
    <property type="entry name" value="Arylacetamide_deacetylase"/>
</dbReference>
<dbReference type="SUPFAM" id="SSF53474">
    <property type="entry name" value="alpha/beta-Hydrolases"/>
    <property type="match status" value="1"/>
</dbReference>
<dbReference type="EMBL" id="CAHIKZ030000085">
    <property type="protein sequence ID" value="CAE1150427.1"/>
    <property type="molecule type" value="Genomic_DNA"/>
</dbReference>
<protein>
    <recommendedName>
        <fullName evidence="5">Alpha/beta hydrolase fold-3 domain-containing protein</fullName>
    </recommendedName>
</protein>
<dbReference type="PROSITE" id="PS01174">
    <property type="entry name" value="LIPASE_GDXG_SER"/>
    <property type="match status" value="1"/>
</dbReference>
<keyword evidence="2" id="KW-0378">Hydrolase</keyword>
<comment type="caution">
    <text evidence="6">The sequence shown here is derived from an EMBL/GenBank/DDBJ whole genome shotgun (WGS) entry which is preliminary data.</text>
</comment>
<gene>
    <name evidence="6" type="ORF">SPHA_2935</name>
</gene>
<dbReference type="PIRSF" id="PIRSF037251">
    <property type="entry name" value="Arylacetamide_deacetylase"/>
    <property type="match status" value="1"/>
</dbReference>
<name>A0A812ARG7_ACAPH</name>
<evidence type="ECO:0000256" key="4">
    <source>
        <dbReference type="PROSITE-ProRule" id="PRU10038"/>
    </source>
</evidence>
<feature type="domain" description="Alpha/beta hydrolase fold-3" evidence="5">
    <location>
        <begin position="342"/>
        <end position="405"/>
    </location>
</feature>
<dbReference type="PANTHER" id="PTHR48081:SF8">
    <property type="entry name" value="ALPHA_BETA HYDROLASE FOLD-3 DOMAIN-CONTAINING PROTEIN-RELATED"/>
    <property type="match status" value="1"/>
</dbReference>
<feature type="active site" evidence="3">
    <location>
        <position position="402"/>
    </location>
</feature>
<dbReference type="InterPro" id="IPR013094">
    <property type="entry name" value="AB_hydrolase_3"/>
</dbReference>
<dbReference type="InterPro" id="IPR029058">
    <property type="entry name" value="AB_hydrolase_fold"/>
</dbReference>
<dbReference type="AlphaFoldDB" id="A0A812ARG7"/>